<gene>
    <name evidence="1" type="ORF">HD593_010972</name>
</gene>
<keyword evidence="2" id="KW-1185">Reference proteome</keyword>
<evidence type="ECO:0000313" key="2">
    <source>
        <dbReference type="Proteomes" id="UP000565579"/>
    </source>
</evidence>
<organism evidence="1 2">
    <name type="scientific">Nonomuraea rubra</name>
    <dbReference type="NCBI Taxonomy" id="46180"/>
    <lineage>
        <taxon>Bacteria</taxon>
        <taxon>Bacillati</taxon>
        <taxon>Actinomycetota</taxon>
        <taxon>Actinomycetes</taxon>
        <taxon>Streptosporangiales</taxon>
        <taxon>Streptosporangiaceae</taxon>
        <taxon>Nonomuraea</taxon>
    </lineage>
</organism>
<dbReference type="EMBL" id="JACHMI010000001">
    <property type="protein sequence ID" value="MBB6556177.1"/>
    <property type="molecule type" value="Genomic_DNA"/>
</dbReference>
<accession>A0A7X0P6Y0</accession>
<evidence type="ECO:0000313" key="1">
    <source>
        <dbReference type="EMBL" id="MBB6556177.1"/>
    </source>
</evidence>
<dbReference type="AlphaFoldDB" id="A0A7X0P6Y0"/>
<protein>
    <submittedName>
        <fullName evidence="1">Uncharacterized protein</fullName>
    </submittedName>
</protein>
<proteinExistence type="predicted"/>
<name>A0A7X0P6Y0_9ACTN</name>
<comment type="caution">
    <text evidence="1">The sequence shown here is derived from an EMBL/GenBank/DDBJ whole genome shotgun (WGS) entry which is preliminary data.</text>
</comment>
<reference evidence="1 2" key="1">
    <citation type="submission" date="2020-08" db="EMBL/GenBank/DDBJ databases">
        <title>Sequencing the genomes of 1000 actinobacteria strains.</title>
        <authorList>
            <person name="Klenk H.-P."/>
        </authorList>
    </citation>
    <scope>NUCLEOTIDE SEQUENCE [LARGE SCALE GENOMIC DNA]</scope>
    <source>
        <strain evidence="1 2">DSM 43768</strain>
    </source>
</reference>
<dbReference type="Proteomes" id="UP000565579">
    <property type="component" value="Unassembled WGS sequence"/>
</dbReference>
<sequence length="87" mass="9590">MLTATCTRTHVYVTFANPFLACDKCLRLVNAWHNDDRCGCVGPFWNEPCGCEKAGVTSVCPSWGPVDGCQCMRIFGSVEHARPEPPQ</sequence>